<evidence type="ECO:0000256" key="6">
    <source>
        <dbReference type="ARBA" id="ARBA00023601"/>
    </source>
</evidence>
<reference evidence="8 9" key="1">
    <citation type="submission" date="2019-02" db="EMBL/GenBank/DDBJ databases">
        <authorList>
            <person name="Fomenkov A."/>
            <person name="Dubinina G."/>
            <person name="Grabovich M."/>
            <person name="Vincze T."/>
            <person name="Roberts R.J."/>
        </authorList>
    </citation>
    <scope>NUCLEOTIDE SEQUENCE [LARGE SCALE GENOMIC DNA]</scope>
    <source>
        <strain evidence="8 9">P</strain>
    </source>
</reference>
<dbReference type="EMBL" id="CP035807">
    <property type="protein sequence ID" value="QEN04144.1"/>
    <property type="molecule type" value="Genomic_DNA"/>
</dbReference>
<dbReference type="RefSeq" id="WP_149567398.1">
    <property type="nucleotide sequence ID" value="NZ_CP035807.1"/>
</dbReference>
<dbReference type="Gene3D" id="3.20.20.70">
    <property type="entry name" value="Aldolase class I"/>
    <property type="match status" value="2"/>
</dbReference>
<dbReference type="PANTHER" id="PTHR43273">
    <property type="entry name" value="ANAEROBIC SULFATASE-MATURATING ENZYME HOMOLOG ASLB-RELATED"/>
    <property type="match status" value="1"/>
</dbReference>
<evidence type="ECO:0000313" key="9">
    <source>
        <dbReference type="Proteomes" id="UP000323824"/>
    </source>
</evidence>
<dbReference type="InterPro" id="IPR023867">
    <property type="entry name" value="Sulphatase_maturase_rSAM"/>
</dbReference>
<dbReference type="GO" id="GO:0051536">
    <property type="term" value="F:iron-sulfur cluster binding"/>
    <property type="evidence" value="ECO:0007669"/>
    <property type="project" value="UniProtKB-KW"/>
</dbReference>
<evidence type="ECO:0000256" key="4">
    <source>
        <dbReference type="ARBA" id="ARBA00023004"/>
    </source>
</evidence>
<dbReference type="SFLD" id="SFLDG01067">
    <property type="entry name" value="SPASM/twitch_domain_containing"/>
    <property type="match status" value="1"/>
</dbReference>
<evidence type="ECO:0000256" key="3">
    <source>
        <dbReference type="ARBA" id="ARBA00022723"/>
    </source>
</evidence>
<evidence type="ECO:0000313" key="8">
    <source>
        <dbReference type="EMBL" id="QEN04144.1"/>
    </source>
</evidence>
<evidence type="ECO:0000256" key="2">
    <source>
        <dbReference type="ARBA" id="ARBA00022691"/>
    </source>
</evidence>
<dbReference type="InterPro" id="IPR013785">
    <property type="entry name" value="Aldolase_TIM"/>
</dbReference>
<protein>
    <submittedName>
        <fullName evidence="8">Radical SAM peptide maturase, CXXX-repeat target family</fullName>
    </submittedName>
</protein>
<comment type="similarity">
    <text evidence="6">Belongs to the radical SAM superfamily. Anaerobic sulfatase-maturating enzyme family.</text>
</comment>
<dbReference type="InterPro" id="IPR026401">
    <property type="entry name" value="CXXX_matur"/>
</dbReference>
<dbReference type="InterPro" id="IPR026412">
    <property type="entry name" value="rSAM_Cxxx_rpt"/>
</dbReference>
<evidence type="ECO:0000256" key="1">
    <source>
        <dbReference type="ARBA" id="ARBA00001966"/>
    </source>
</evidence>
<dbReference type="SUPFAM" id="SSF102114">
    <property type="entry name" value="Radical SAM enzymes"/>
    <property type="match status" value="1"/>
</dbReference>
<dbReference type="NCBIfam" id="TIGR04119">
    <property type="entry name" value="CXXX_matur"/>
    <property type="match status" value="1"/>
</dbReference>
<dbReference type="KEGG" id="sper:EW093_05315"/>
<dbReference type="AlphaFoldDB" id="A0A5C1QBW0"/>
<dbReference type="Proteomes" id="UP000323824">
    <property type="component" value="Chromosome"/>
</dbReference>
<keyword evidence="3" id="KW-0479">Metal-binding</keyword>
<name>A0A5C1QBW0_9SPIO</name>
<dbReference type="NCBIfam" id="TIGR04085">
    <property type="entry name" value="rSAM_more_4Fe4S"/>
    <property type="match status" value="1"/>
</dbReference>
<dbReference type="GO" id="GO:0046872">
    <property type="term" value="F:metal ion binding"/>
    <property type="evidence" value="ECO:0007669"/>
    <property type="project" value="UniProtKB-KW"/>
</dbReference>
<dbReference type="GO" id="GO:0016491">
    <property type="term" value="F:oxidoreductase activity"/>
    <property type="evidence" value="ECO:0007669"/>
    <property type="project" value="InterPro"/>
</dbReference>
<proteinExistence type="inferred from homology"/>
<organism evidence="8 9">
    <name type="scientific">Thiospirochaeta perfilievii</name>
    <dbReference type="NCBI Taxonomy" id="252967"/>
    <lineage>
        <taxon>Bacteria</taxon>
        <taxon>Pseudomonadati</taxon>
        <taxon>Spirochaetota</taxon>
        <taxon>Spirochaetia</taxon>
        <taxon>Spirochaetales</taxon>
        <taxon>Spirochaetaceae</taxon>
        <taxon>Thiospirochaeta</taxon>
    </lineage>
</organism>
<keyword evidence="5" id="KW-0411">Iron-sulfur</keyword>
<accession>A0A5C1QBW0</accession>
<keyword evidence="2" id="KW-0949">S-adenosyl-L-methionine</keyword>
<reference evidence="8 9" key="2">
    <citation type="submission" date="2019-09" db="EMBL/GenBank/DDBJ databases">
        <title>Complete Genome Sequence and Methylome Analysis of free living Spirochaetas.</title>
        <authorList>
            <person name="Leshcheva N."/>
            <person name="Mikheeva N."/>
        </authorList>
    </citation>
    <scope>NUCLEOTIDE SEQUENCE [LARGE SCALE GENOMIC DNA]</scope>
    <source>
        <strain evidence="8 9">P</strain>
    </source>
</reference>
<dbReference type="Pfam" id="PF04055">
    <property type="entry name" value="Radical_SAM"/>
    <property type="match status" value="1"/>
</dbReference>
<keyword evidence="9" id="KW-1185">Reference proteome</keyword>
<dbReference type="InterPro" id="IPR058240">
    <property type="entry name" value="rSAM_sf"/>
</dbReference>
<dbReference type="SFLD" id="SFLDS00029">
    <property type="entry name" value="Radical_SAM"/>
    <property type="match status" value="1"/>
</dbReference>
<gene>
    <name evidence="8" type="ORF">EW093_05315</name>
</gene>
<dbReference type="CDD" id="cd01335">
    <property type="entry name" value="Radical_SAM"/>
    <property type="match status" value="1"/>
</dbReference>
<evidence type="ECO:0000259" key="7">
    <source>
        <dbReference type="Pfam" id="PF04055"/>
    </source>
</evidence>
<dbReference type="OrthoDB" id="9808591at2"/>
<dbReference type="NCBIfam" id="TIGR04115">
    <property type="entry name" value="rSAM_Cxxx_rpt"/>
    <property type="match status" value="1"/>
</dbReference>
<feature type="domain" description="Radical SAM core" evidence="7">
    <location>
        <begin position="22"/>
        <end position="175"/>
    </location>
</feature>
<dbReference type="SFLD" id="SFLDG01384">
    <property type="entry name" value="thioether_bond_formation_requi"/>
    <property type="match status" value="1"/>
</dbReference>
<keyword evidence="4" id="KW-0408">Iron</keyword>
<dbReference type="PANTHER" id="PTHR43273:SF3">
    <property type="entry name" value="ANAEROBIC SULFATASE-MATURATING ENZYME HOMOLOG ASLB-RELATED"/>
    <property type="match status" value="1"/>
</dbReference>
<sequence>MVLGNGGAQSWKGGNALNVTFVVTNDCNLICNYCYVCNRDEILRMPFNVAKDAVDYIINNSDKFDFDSVMFDFIGGEPFIEIDLISKLCDYIKNKLYVEKHRWFGNFQFSISTNGLLYKTDKVQKFIKSNKEILGIGFSIDGNKDKHDLQRIYKNGKGSYDDVMSNFDLYRSQFPGIQSTKATFSHEDLVYLKDSILSLWENGIEEVNSNIVYEDVWVEGDPEIFEKQLKELADTIIEKELYNNFECTFFDPSLGRPLNGRNNNWCSCGDNMIAVDYKGDFFPCNRFTSATLSNKKERIIGNIKTGIDANKRRAYRALTSSHQSQSKCLECDIASGCSWCQGYNYDESATGTIFHRATYICKMHEARVSANNYFWSQLALKKSIDKGILRGRSKHLYIMLSNNVIEHCSYSSDDVLTRSIDPEILIEAFEFAKNNNFCPIILSPKTGVSNELQPILAQNLFYEISNEGKESNKIIVLSNETENEYQNTIIHLDKSNIVGLGTKIIDLLQVSTRVNIIVKDFSTMNNQDFILYENELLSVVPFLSSQFNNRRFLKEVNVITDRLMINNMSNCKAGDKSLTVSPEGNIFPCAAFYFDNAIGIMGNVKTGLTDNNLDRYKLHSSSLCENCTAYHCKRCIYDNIKNTSEITVPTQEQCELSYREMNVSRILKENIDNKFIDNKLSEIKFNDSLDPLDKLLTTVKLVRN</sequence>
<dbReference type="SFLD" id="SFLDG01386">
    <property type="entry name" value="main_SPASM_domain-containing"/>
    <property type="match status" value="1"/>
</dbReference>
<evidence type="ECO:0000256" key="5">
    <source>
        <dbReference type="ARBA" id="ARBA00023014"/>
    </source>
</evidence>
<dbReference type="InterPro" id="IPR007197">
    <property type="entry name" value="rSAM"/>
</dbReference>
<comment type="cofactor">
    <cofactor evidence="1">
        <name>[4Fe-4S] cluster</name>
        <dbReference type="ChEBI" id="CHEBI:49883"/>
    </cofactor>
</comment>
<dbReference type="InterPro" id="IPR023885">
    <property type="entry name" value="4Fe4S-binding_SPASM_dom"/>
</dbReference>